<keyword evidence="1" id="KW-0812">Transmembrane</keyword>
<dbReference type="InterPro" id="IPR001434">
    <property type="entry name" value="OmcB-like_DUF11"/>
</dbReference>
<evidence type="ECO:0000256" key="2">
    <source>
        <dbReference type="SAM" id="SignalP"/>
    </source>
</evidence>
<evidence type="ECO:0000313" key="5">
    <source>
        <dbReference type="Proteomes" id="UP000177777"/>
    </source>
</evidence>
<feature type="signal peptide" evidence="2">
    <location>
        <begin position="1"/>
        <end position="33"/>
    </location>
</feature>
<evidence type="ECO:0000259" key="3">
    <source>
        <dbReference type="Pfam" id="PF01345"/>
    </source>
</evidence>
<dbReference type="Pfam" id="PF01345">
    <property type="entry name" value="DUF11"/>
    <property type="match status" value="1"/>
</dbReference>
<dbReference type="EMBL" id="MFUE01000004">
    <property type="protein sequence ID" value="OGI77977.1"/>
    <property type="molecule type" value="Genomic_DNA"/>
</dbReference>
<keyword evidence="1" id="KW-1133">Transmembrane helix</keyword>
<dbReference type="STRING" id="1801754.A3D42_01715"/>
<accession>A0A1F6W7Q4</accession>
<feature type="chain" id="PRO_5009527345" description="DUF11 domain-containing protein" evidence="2">
    <location>
        <begin position="34"/>
        <end position="570"/>
    </location>
</feature>
<feature type="domain" description="DUF11" evidence="3">
    <location>
        <begin position="402"/>
        <end position="482"/>
    </location>
</feature>
<keyword evidence="1" id="KW-0472">Membrane</keyword>
<organism evidence="4 5">
    <name type="scientific">Candidatus Nomurabacteria bacterium RIFCSPHIGHO2_02_FULL_41_18</name>
    <dbReference type="NCBI Taxonomy" id="1801754"/>
    <lineage>
        <taxon>Bacteria</taxon>
        <taxon>Candidatus Nomuraibacteriota</taxon>
    </lineage>
</organism>
<keyword evidence="2" id="KW-0732">Signal</keyword>
<feature type="transmembrane region" description="Helical" evidence="1">
    <location>
        <begin position="534"/>
        <end position="555"/>
    </location>
</feature>
<dbReference type="Proteomes" id="UP000177777">
    <property type="component" value="Unassembled WGS sequence"/>
</dbReference>
<sequence length="570" mass="61015">MHAKYAQIRFLNKIYILLAVLAVFLALASTASAAVSVVIPGIQREYLDQSGNNIHPEGNWEKILYLKYNEAGIRLRLKYIISGPVSSCVGTGDLWSNPKNSYSDTDPVYAQTFGPSTKTAGVRCTGTDGSISEDYATVVLPGPSAPIPPIPQNPTAFLSANPVNIQVGQNSVLSWNSTNATSCFNSWNENNSTSGTQAVFPSSTTTYTIICSNTIGATNASATVNVSQVQVQNPTVSIFANPSSINYGGNSIITWSSTNATSCNASGGANGWAGTRNTSGTFNTGSLTNTTTYDIYCTNTAGAYVYNSVSVSVGSQIPTYAYPTSYTYPNPYPIPYSIPYPTTSYIAPYTTPAVVPSYQYQNLTPYIAPLNTASTRVTRTTVATSGVGIASLVKLSVDGGEEPVSINDKRAYHIMWQNESNQNLTKVVLRVILPDSMTFESSTSGSFNAKDNILTFNIDTLSAGQGGEIFLTASINTNLQNNQFIVVVANLVYTNEAGIQGDATAYATHRVFFGQGGNSLVASVFGFGFLPGSLFGWLLLIIFILLLALIFQQLFMHPAEIKSLDPEDHH</sequence>
<dbReference type="AlphaFoldDB" id="A0A1F6W7Q4"/>
<comment type="caution">
    <text evidence="4">The sequence shown here is derived from an EMBL/GenBank/DDBJ whole genome shotgun (WGS) entry which is preliminary data.</text>
</comment>
<evidence type="ECO:0000256" key="1">
    <source>
        <dbReference type="SAM" id="Phobius"/>
    </source>
</evidence>
<reference evidence="4 5" key="1">
    <citation type="journal article" date="2016" name="Nat. Commun.">
        <title>Thousands of microbial genomes shed light on interconnected biogeochemical processes in an aquifer system.</title>
        <authorList>
            <person name="Anantharaman K."/>
            <person name="Brown C.T."/>
            <person name="Hug L.A."/>
            <person name="Sharon I."/>
            <person name="Castelle C.J."/>
            <person name="Probst A.J."/>
            <person name="Thomas B.C."/>
            <person name="Singh A."/>
            <person name="Wilkins M.J."/>
            <person name="Karaoz U."/>
            <person name="Brodie E.L."/>
            <person name="Williams K.H."/>
            <person name="Hubbard S.S."/>
            <person name="Banfield J.F."/>
        </authorList>
    </citation>
    <scope>NUCLEOTIDE SEQUENCE [LARGE SCALE GENOMIC DNA]</scope>
</reference>
<proteinExistence type="predicted"/>
<gene>
    <name evidence="4" type="ORF">A3D42_01715</name>
</gene>
<name>A0A1F6W7Q4_9BACT</name>
<evidence type="ECO:0000313" key="4">
    <source>
        <dbReference type="EMBL" id="OGI77977.1"/>
    </source>
</evidence>
<protein>
    <recommendedName>
        <fullName evidence="3">DUF11 domain-containing protein</fullName>
    </recommendedName>
</protein>